<keyword evidence="2" id="KW-1185">Reference proteome</keyword>
<evidence type="ECO:0000313" key="1">
    <source>
        <dbReference type="EMBL" id="MBS8265539.1"/>
    </source>
</evidence>
<comment type="caution">
    <text evidence="1">The sequence shown here is derived from an EMBL/GenBank/DDBJ whole genome shotgun (WGS) entry which is preliminary data.</text>
</comment>
<dbReference type="AlphaFoldDB" id="A0A944GXB4"/>
<dbReference type="Proteomes" id="UP000761411">
    <property type="component" value="Unassembled WGS sequence"/>
</dbReference>
<dbReference type="EMBL" id="QTKX01000002">
    <property type="protein sequence ID" value="MBS8265539.1"/>
    <property type="molecule type" value="Genomic_DNA"/>
</dbReference>
<gene>
    <name evidence="1" type="ORF">DYI25_14015</name>
</gene>
<proteinExistence type="predicted"/>
<evidence type="ECO:0000313" key="2">
    <source>
        <dbReference type="Proteomes" id="UP000761411"/>
    </source>
</evidence>
<name>A0A944GXB4_9BACI</name>
<protein>
    <submittedName>
        <fullName evidence="1">Uncharacterized protein</fullName>
    </submittedName>
</protein>
<reference evidence="1 2" key="1">
    <citation type="journal article" date="2021" name="Microorganisms">
        <title>Bacterial Dimethylsulfoniopropionate Biosynthesis in the East China Sea.</title>
        <authorList>
            <person name="Liu J."/>
            <person name="Zhang Y."/>
            <person name="Liu J."/>
            <person name="Zhong H."/>
            <person name="Williams B.T."/>
            <person name="Zheng Y."/>
            <person name="Curson A.R.J."/>
            <person name="Sun C."/>
            <person name="Sun H."/>
            <person name="Song D."/>
            <person name="Wagner Mackenzie B."/>
            <person name="Bermejo Martinez A."/>
            <person name="Todd J.D."/>
            <person name="Zhang X.H."/>
        </authorList>
    </citation>
    <scope>NUCLEOTIDE SEQUENCE [LARGE SCALE GENOMIC DNA]</scope>
    <source>
        <strain evidence="1 2">ESS08</strain>
    </source>
</reference>
<accession>A0A944GXB4</accession>
<organism evidence="1 2">
    <name type="scientific">Mesobacillus boroniphilus</name>
    <dbReference type="NCBI Taxonomy" id="308892"/>
    <lineage>
        <taxon>Bacteria</taxon>
        <taxon>Bacillati</taxon>
        <taxon>Bacillota</taxon>
        <taxon>Bacilli</taxon>
        <taxon>Bacillales</taxon>
        <taxon>Bacillaceae</taxon>
        <taxon>Mesobacillus</taxon>
    </lineage>
</organism>
<sequence>MKKPAVGLFHNSSRGKRSAWNEDQQPWLTEPLKSLVFVQQKYSFGRRGQVSLGTFTQFKLFCILLHEIRNIV</sequence>